<evidence type="ECO:0000313" key="5">
    <source>
        <dbReference type="Proteomes" id="UP000315677"/>
    </source>
</evidence>
<feature type="compositionally biased region" description="Pro residues" evidence="1">
    <location>
        <begin position="103"/>
        <end position="114"/>
    </location>
</feature>
<keyword evidence="5" id="KW-1185">Reference proteome</keyword>
<dbReference type="SUPFAM" id="SSF54106">
    <property type="entry name" value="LysM domain"/>
    <property type="match status" value="1"/>
</dbReference>
<protein>
    <submittedName>
        <fullName evidence="4">LysM domain-containing protein</fullName>
    </submittedName>
</protein>
<feature type="region of interest" description="Disordered" evidence="1">
    <location>
        <begin position="86"/>
        <end position="138"/>
    </location>
</feature>
<keyword evidence="2" id="KW-0472">Membrane</keyword>
<name>A0A543D124_9PSEU</name>
<evidence type="ECO:0000256" key="1">
    <source>
        <dbReference type="SAM" id="MobiDB-lite"/>
    </source>
</evidence>
<dbReference type="Proteomes" id="UP000315677">
    <property type="component" value="Unassembled WGS sequence"/>
</dbReference>
<feature type="transmembrane region" description="Helical" evidence="2">
    <location>
        <begin position="64"/>
        <end position="84"/>
    </location>
</feature>
<feature type="domain" description="LysM" evidence="3">
    <location>
        <begin position="186"/>
        <end position="231"/>
    </location>
</feature>
<dbReference type="CDD" id="cd00118">
    <property type="entry name" value="LysM"/>
    <property type="match status" value="1"/>
</dbReference>
<dbReference type="SMART" id="SM00257">
    <property type="entry name" value="LysM"/>
    <property type="match status" value="2"/>
</dbReference>
<dbReference type="InterPro" id="IPR036779">
    <property type="entry name" value="LysM_dom_sf"/>
</dbReference>
<keyword evidence="2" id="KW-1133">Transmembrane helix</keyword>
<evidence type="ECO:0000256" key="2">
    <source>
        <dbReference type="SAM" id="Phobius"/>
    </source>
</evidence>
<comment type="caution">
    <text evidence="4">The sequence shown here is derived from an EMBL/GenBank/DDBJ whole genome shotgun (WGS) entry which is preliminary data.</text>
</comment>
<organism evidence="4 5">
    <name type="scientific">Pseudonocardia kunmingensis</name>
    <dbReference type="NCBI Taxonomy" id="630975"/>
    <lineage>
        <taxon>Bacteria</taxon>
        <taxon>Bacillati</taxon>
        <taxon>Actinomycetota</taxon>
        <taxon>Actinomycetes</taxon>
        <taxon>Pseudonocardiales</taxon>
        <taxon>Pseudonocardiaceae</taxon>
        <taxon>Pseudonocardia</taxon>
    </lineage>
</organism>
<gene>
    <name evidence="4" type="ORF">FB558_7692</name>
</gene>
<dbReference type="AlphaFoldDB" id="A0A543D124"/>
<sequence>MQGALWFATTACATHPLQLRRTGDAQYATMNEPDHEKLRRELETAASRTRDEPGARRTVIVRNALIGLLVAVPAAAVVLLAVGATDDTPPEPTDLAPTDAVTPQPPRPTSPRPPATSTGPGVPPQPEPAPDAGRPTVHTVAPGETLARIALHHGVPTERIAEQNGLADPDLIRAGQTLEIPRAAQGEVVIAPGATLGAYADRHGTTIDYLLSLNPHITDPGRIAAGGRLRVA</sequence>
<dbReference type="PANTHER" id="PTHR33734:SF22">
    <property type="entry name" value="MEMBRANE-BOUND LYTIC MUREIN TRANSGLYCOSYLASE D"/>
    <property type="match status" value="1"/>
</dbReference>
<dbReference type="PROSITE" id="PS51782">
    <property type="entry name" value="LYSM"/>
    <property type="match status" value="2"/>
</dbReference>
<dbReference type="EMBL" id="VFPA01000006">
    <property type="protein sequence ID" value="TQM03044.1"/>
    <property type="molecule type" value="Genomic_DNA"/>
</dbReference>
<feature type="domain" description="LysM" evidence="3">
    <location>
        <begin position="136"/>
        <end position="180"/>
    </location>
</feature>
<dbReference type="GO" id="GO:0008932">
    <property type="term" value="F:lytic endotransglycosylase activity"/>
    <property type="evidence" value="ECO:0007669"/>
    <property type="project" value="TreeGrafter"/>
</dbReference>
<dbReference type="PANTHER" id="PTHR33734">
    <property type="entry name" value="LYSM DOMAIN-CONTAINING GPI-ANCHORED PROTEIN 2"/>
    <property type="match status" value="1"/>
</dbReference>
<evidence type="ECO:0000259" key="3">
    <source>
        <dbReference type="PROSITE" id="PS51782"/>
    </source>
</evidence>
<dbReference type="Gene3D" id="3.10.350.10">
    <property type="entry name" value="LysM domain"/>
    <property type="match status" value="2"/>
</dbReference>
<dbReference type="InterPro" id="IPR018392">
    <property type="entry name" value="LysM"/>
</dbReference>
<dbReference type="OrthoDB" id="9815939at2"/>
<keyword evidence="2" id="KW-0812">Transmembrane</keyword>
<dbReference type="Pfam" id="PF01476">
    <property type="entry name" value="LysM"/>
    <property type="match status" value="2"/>
</dbReference>
<proteinExistence type="predicted"/>
<reference evidence="4 5" key="1">
    <citation type="submission" date="2019-06" db="EMBL/GenBank/DDBJ databases">
        <title>Sequencing the genomes of 1000 actinobacteria strains.</title>
        <authorList>
            <person name="Klenk H.-P."/>
        </authorList>
    </citation>
    <scope>NUCLEOTIDE SEQUENCE [LARGE SCALE GENOMIC DNA]</scope>
    <source>
        <strain evidence="4 5">DSM 45301</strain>
    </source>
</reference>
<evidence type="ECO:0000313" key="4">
    <source>
        <dbReference type="EMBL" id="TQM03044.1"/>
    </source>
</evidence>
<accession>A0A543D124</accession>